<dbReference type="InterPro" id="IPR017439">
    <property type="entry name" value="Amidohydrolase"/>
</dbReference>
<dbReference type="FunCoup" id="A0A6M4HCT7">
    <property type="interactions" value="273"/>
</dbReference>
<keyword evidence="1 4" id="KW-0378">Hydrolase</keyword>
<dbReference type="Gene3D" id="3.40.630.10">
    <property type="entry name" value="Zn peptidases"/>
    <property type="match status" value="1"/>
</dbReference>
<name>A0A6M4HCT7_9PROT</name>
<dbReference type="InterPro" id="IPR036264">
    <property type="entry name" value="Bact_exopeptidase_dim_dom"/>
</dbReference>
<keyword evidence="2" id="KW-0464">Manganese</keyword>
<evidence type="ECO:0000313" key="5">
    <source>
        <dbReference type="Proteomes" id="UP000503096"/>
    </source>
</evidence>
<dbReference type="PIRSF" id="PIRSF005962">
    <property type="entry name" value="Pept_M20D_amidohydro"/>
    <property type="match status" value="1"/>
</dbReference>
<dbReference type="RefSeq" id="WP_171164741.1">
    <property type="nucleotide sequence ID" value="NZ_CP053073.1"/>
</dbReference>
<evidence type="ECO:0000259" key="3">
    <source>
        <dbReference type="Pfam" id="PF07687"/>
    </source>
</evidence>
<dbReference type="SUPFAM" id="SSF53187">
    <property type="entry name" value="Zn-dependent exopeptidases"/>
    <property type="match status" value="1"/>
</dbReference>
<dbReference type="PANTHER" id="PTHR11014:SF63">
    <property type="entry name" value="METALLOPEPTIDASE, PUTATIVE (AFU_ORTHOLOGUE AFUA_6G09600)-RELATED"/>
    <property type="match status" value="1"/>
</dbReference>
<feature type="binding site" evidence="2">
    <location>
        <position position="188"/>
    </location>
    <ligand>
        <name>Mn(2+)</name>
        <dbReference type="ChEBI" id="CHEBI:29035"/>
        <label>2</label>
    </ligand>
</feature>
<feature type="binding site" evidence="2">
    <location>
        <position position="390"/>
    </location>
    <ligand>
        <name>Mn(2+)</name>
        <dbReference type="ChEBI" id="CHEBI:29035"/>
        <label>2</label>
    </ligand>
</feature>
<evidence type="ECO:0000256" key="1">
    <source>
        <dbReference type="ARBA" id="ARBA00022801"/>
    </source>
</evidence>
<accession>A0A6M4HCT7</accession>
<feature type="binding site" evidence="2">
    <location>
        <position position="123"/>
    </location>
    <ligand>
        <name>Mn(2+)</name>
        <dbReference type="ChEBI" id="CHEBI:29035"/>
        <label>2</label>
    </ligand>
</feature>
<dbReference type="KEGG" id="upl:DSM104440_03383"/>
<dbReference type="EC" id="3.5.1.-" evidence="4"/>
<dbReference type="SUPFAM" id="SSF55031">
    <property type="entry name" value="Bacterial exopeptidase dimerisation domain"/>
    <property type="match status" value="1"/>
</dbReference>
<dbReference type="GO" id="GO:0046872">
    <property type="term" value="F:metal ion binding"/>
    <property type="evidence" value="ECO:0007669"/>
    <property type="project" value="UniProtKB-KW"/>
</dbReference>
<dbReference type="Pfam" id="PF07687">
    <property type="entry name" value="M20_dimer"/>
    <property type="match status" value="1"/>
</dbReference>
<dbReference type="PANTHER" id="PTHR11014">
    <property type="entry name" value="PEPTIDASE M20 FAMILY MEMBER"/>
    <property type="match status" value="1"/>
</dbReference>
<keyword evidence="5" id="KW-1185">Reference proteome</keyword>
<dbReference type="Proteomes" id="UP000503096">
    <property type="component" value="Chromosome"/>
</dbReference>
<dbReference type="GO" id="GO:0019877">
    <property type="term" value="P:diaminopimelate biosynthetic process"/>
    <property type="evidence" value="ECO:0007669"/>
    <property type="project" value="UniProtKB-ARBA"/>
</dbReference>
<dbReference type="NCBIfam" id="TIGR01891">
    <property type="entry name" value="amidohydrolases"/>
    <property type="match status" value="1"/>
</dbReference>
<feature type="binding site" evidence="2">
    <location>
        <position position="121"/>
    </location>
    <ligand>
        <name>Mn(2+)</name>
        <dbReference type="ChEBI" id="CHEBI:29035"/>
        <label>2</label>
    </ligand>
</feature>
<proteinExistence type="predicted"/>
<dbReference type="InterPro" id="IPR002933">
    <property type="entry name" value="Peptidase_M20"/>
</dbReference>
<dbReference type="GO" id="GO:0050118">
    <property type="term" value="F:N-acetyldiaminopimelate deacetylase activity"/>
    <property type="evidence" value="ECO:0007669"/>
    <property type="project" value="UniProtKB-ARBA"/>
</dbReference>
<evidence type="ECO:0000256" key="2">
    <source>
        <dbReference type="PIRSR" id="PIRSR005962-1"/>
    </source>
</evidence>
<gene>
    <name evidence="4" type="primary">scmP</name>
    <name evidence="4" type="ORF">DSM104440_03383</name>
</gene>
<dbReference type="InParanoid" id="A0A6M4HCT7"/>
<evidence type="ECO:0000313" key="4">
    <source>
        <dbReference type="EMBL" id="QJR16548.1"/>
    </source>
</evidence>
<keyword evidence="2" id="KW-0479">Metal-binding</keyword>
<feature type="binding site" evidence="2">
    <location>
        <position position="157"/>
    </location>
    <ligand>
        <name>Mn(2+)</name>
        <dbReference type="ChEBI" id="CHEBI:29035"/>
        <label>2</label>
    </ligand>
</feature>
<dbReference type="InterPro" id="IPR011650">
    <property type="entry name" value="Peptidase_M20_dimer"/>
</dbReference>
<protein>
    <submittedName>
        <fullName evidence="4">N-acetylcysteine deacetylase</fullName>
        <ecNumber evidence="4">3.5.1.-</ecNumber>
    </submittedName>
</protein>
<organism evidence="4 5">
    <name type="scientific">Usitatibacter palustris</name>
    <dbReference type="NCBI Taxonomy" id="2732487"/>
    <lineage>
        <taxon>Bacteria</taxon>
        <taxon>Pseudomonadati</taxon>
        <taxon>Pseudomonadota</taxon>
        <taxon>Betaproteobacteria</taxon>
        <taxon>Nitrosomonadales</taxon>
        <taxon>Usitatibacteraceae</taxon>
        <taxon>Usitatibacter</taxon>
    </lineage>
</organism>
<dbReference type="Gene3D" id="3.30.70.360">
    <property type="match status" value="1"/>
</dbReference>
<dbReference type="Pfam" id="PF01546">
    <property type="entry name" value="Peptidase_M20"/>
    <property type="match status" value="1"/>
</dbReference>
<dbReference type="FunFam" id="3.30.70.360:FF:000001">
    <property type="entry name" value="N-acetyldiaminopimelate deacetylase"/>
    <property type="match status" value="1"/>
</dbReference>
<comment type="cofactor">
    <cofactor evidence="2">
        <name>Mn(2+)</name>
        <dbReference type="ChEBI" id="CHEBI:29035"/>
    </cofactor>
    <text evidence="2">The Mn(2+) ion enhances activity.</text>
</comment>
<feature type="domain" description="Peptidase M20 dimerisation" evidence="3">
    <location>
        <begin position="211"/>
        <end position="302"/>
    </location>
</feature>
<sequence>MNAPTSPFPFDAAVAAAANEIEPRVIAWRRDFHENPELGNREVRTAKIVADHLRALGFDEVREKVAHTGVVGILKGGRPGPVVALRADMDALPVTEEVDVPFKSKVRTEWNGMSCGVMHACGHDAHTSILMGVAEVLAKMRAQIPGTVTFLFQPAEETPPIGEEGGAKMMIEQGCLANPKVDAVFGLHITSIHTTGKIGYRSGPLMASADDFRIFVRGTQTHAAMPWRGVDPIVVGAQIVTGLQTIVSRQMNIAKEPSIVTVGVFHGGVRHNIIPDEVKMEGTIRTFNEEQREEIHVHVKRISEMIAAAGGATAKVHIHKWYDVTVNDPALTEWSVPTLTRIAGEANVGVIDKVCGAEDFSFYQKVVPGFFYFLGCTPPDKDARTAAPNHSPRFYADEDCLKVGVKTLSALALDWLSANAK</sequence>
<dbReference type="EMBL" id="CP053073">
    <property type="protein sequence ID" value="QJR16548.1"/>
    <property type="molecule type" value="Genomic_DNA"/>
</dbReference>
<reference evidence="4 5" key="1">
    <citation type="submission" date="2020-04" db="EMBL/GenBank/DDBJ databases">
        <title>Usitatibacter rugosus gen. nov., sp. nov. and Usitatibacter palustris sp. nov., novel members of Usitatibacteraceae fam. nov. within the order Nitrosomonadales isolated from soil.</title>
        <authorList>
            <person name="Huber K.J."/>
            <person name="Neumann-Schaal M."/>
            <person name="Geppert A."/>
            <person name="Luckner M."/>
            <person name="Wanner G."/>
            <person name="Overmann J."/>
        </authorList>
    </citation>
    <scope>NUCLEOTIDE SEQUENCE [LARGE SCALE GENOMIC DNA]</scope>
    <source>
        <strain evidence="4 5">Swamp67</strain>
    </source>
</reference>
<dbReference type="AlphaFoldDB" id="A0A6M4HCT7"/>